<dbReference type="KEGG" id="cthi:THC_1732"/>
<accession>A0A0U5AJL0</accession>
<evidence type="ECO:0000313" key="3">
    <source>
        <dbReference type="Proteomes" id="UP000068196"/>
    </source>
</evidence>
<proteinExistence type="predicted"/>
<organism evidence="2 3">
    <name type="scientific">Caldimicrobium thiodismutans</name>
    <dbReference type="NCBI Taxonomy" id="1653476"/>
    <lineage>
        <taxon>Bacteria</taxon>
        <taxon>Pseudomonadati</taxon>
        <taxon>Thermodesulfobacteriota</taxon>
        <taxon>Thermodesulfobacteria</taxon>
        <taxon>Thermodesulfobacteriales</taxon>
        <taxon>Thermodesulfobacteriaceae</taxon>
        <taxon>Caldimicrobium</taxon>
    </lineage>
</organism>
<name>A0A0U5AJL0_9BACT</name>
<keyword evidence="1" id="KW-1133">Transmembrane helix</keyword>
<evidence type="ECO:0008006" key="4">
    <source>
        <dbReference type="Google" id="ProtNLM"/>
    </source>
</evidence>
<evidence type="ECO:0000313" key="2">
    <source>
        <dbReference type="EMBL" id="BAU24092.1"/>
    </source>
</evidence>
<feature type="transmembrane region" description="Helical" evidence="1">
    <location>
        <begin position="12"/>
        <end position="37"/>
    </location>
</feature>
<protein>
    <recommendedName>
        <fullName evidence="4">Type 4 fimbrial biogenesis protein PilX N-terminal domain-containing protein</fullName>
    </recommendedName>
</protein>
<dbReference type="Proteomes" id="UP000068196">
    <property type="component" value="Chromosome"/>
</dbReference>
<evidence type="ECO:0000256" key="1">
    <source>
        <dbReference type="SAM" id="Phobius"/>
    </source>
</evidence>
<sequence length="167" mass="18291">MRGKLSIQRERGSALFTAIMFSFIGLLIIAGLVAVWYRLTHILFPVKTYTSVREASAGGIKLLASYVDQGYFSELDRGICPPGTSPTANGTCCLVNLKYKLLGESKEYINPITICFLGYQPQPGFEITGVAYTSQAARLGLNYIYGFNSTAYGPNNVTAYVEAVYIK</sequence>
<keyword evidence="1" id="KW-0472">Membrane</keyword>
<keyword evidence="1" id="KW-0812">Transmembrane</keyword>
<dbReference type="EMBL" id="AP014945">
    <property type="protein sequence ID" value="BAU24092.1"/>
    <property type="molecule type" value="Genomic_DNA"/>
</dbReference>
<dbReference type="AlphaFoldDB" id="A0A0U5AJL0"/>
<reference evidence="3" key="2">
    <citation type="journal article" date="2016" name="Int. J. Syst. Evol. Microbiol.">
        <title>Caldimicrobium thiodismutans sp. nov., a sulfur-disproportionating bacterium isolated from a hot spring.</title>
        <authorList>
            <person name="Kojima H."/>
            <person name="Umezawa K."/>
            <person name="Fukui M."/>
        </authorList>
    </citation>
    <scope>NUCLEOTIDE SEQUENCE [LARGE SCALE GENOMIC DNA]</scope>
    <source>
        <strain evidence="3">TF1</strain>
    </source>
</reference>
<reference evidence="2 3" key="1">
    <citation type="journal article" date="2016" name="Int. J. Syst. Evol. Microbiol.">
        <title>Caldimicrobium thiodismutans sp. nov., a sulfur-disproportionating bacterium isolated from a hot spring, and emended description of the genus Caldimicrobium.</title>
        <authorList>
            <person name="Kojima H."/>
            <person name="Umezawa K."/>
            <person name="Fukui M."/>
        </authorList>
    </citation>
    <scope>NUCLEOTIDE SEQUENCE [LARGE SCALE GENOMIC DNA]</scope>
    <source>
        <strain evidence="2 3">TF1</strain>
    </source>
</reference>
<dbReference type="STRING" id="1653476.THC_1732"/>
<keyword evidence="3" id="KW-1185">Reference proteome</keyword>
<gene>
    <name evidence="2" type="ORF">THC_1732</name>
</gene>